<gene>
    <name evidence="26" type="ORF">MICPUCDRAFT_60556</name>
</gene>
<dbReference type="GeneID" id="9686314"/>
<feature type="compositionally biased region" description="Basic residues" evidence="24">
    <location>
        <begin position="13"/>
        <end position="22"/>
    </location>
</feature>
<evidence type="ECO:0000256" key="2">
    <source>
        <dbReference type="ARBA" id="ARBA00004496"/>
    </source>
</evidence>
<keyword evidence="27" id="KW-1185">Reference proteome</keyword>
<feature type="domain" description="Alpha-ketoglutarate-dependent dioxygenase FTO catalytic" evidence="25">
    <location>
        <begin position="86"/>
        <end position="335"/>
    </location>
</feature>
<dbReference type="Gene3D" id="2.60.120.590">
    <property type="entry name" value="Alpha-ketoglutarate-dependent dioxygenase AlkB-like"/>
    <property type="match status" value="1"/>
</dbReference>
<comment type="catalytic activity">
    <reaction evidence="23">
        <text>a 5'-end (N(7)-methyl 5'-triphosphoguanosine)-(N(6),2'-O-dimethyladenosine) in mRNA + 2-oxoglutarate + O2 = a 5'-end (N(7)-methyl 5'-triphosphoguanosine)-(2'-O-methyladenosine) in mRNA + formaldehyde + succinate + CO2</text>
        <dbReference type="Rhea" id="RHEA:57896"/>
        <dbReference type="Rhea" id="RHEA-COMP:11518"/>
        <dbReference type="Rhea" id="RHEA-COMP:11519"/>
        <dbReference type="ChEBI" id="CHEBI:15379"/>
        <dbReference type="ChEBI" id="CHEBI:16526"/>
        <dbReference type="ChEBI" id="CHEBI:16810"/>
        <dbReference type="ChEBI" id="CHEBI:16842"/>
        <dbReference type="ChEBI" id="CHEBI:30031"/>
        <dbReference type="ChEBI" id="CHEBI:85958"/>
        <dbReference type="ChEBI" id="CHEBI:85959"/>
    </reaction>
</comment>
<comment type="subcellular location">
    <subcellularLocation>
        <location evidence="2">Cytoplasm</location>
    </subcellularLocation>
    <subcellularLocation>
        <location evidence="1">Nucleus speckle</location>
    </subcellularLocation>
</comment>
<comment type="catalytic activity">
    <reaction evidence="19">
        <text>an N(1)-methyladenosine in tRNA + 2-oxoglutarate + O2 = an adenosine in tRNA + formaldehyde + succinate + CO2</text>
        <dbReference type="Rhea" id="RHEA:54576"/>
        <dbReference type="Rhea" id="RHEA-COMP:10242"/>
        <dbReference type="Rhea" id="RHEA-COMP:12312"/>
        <dbReference type="ChEBI" id="CHEBI:15379"/>
        <dbReference type="ChEBI" id="CHEBI:16526"/>
        <dbReference type="ChEBI" id="CHEBI:16810"/>
        <dbReference type="ChEBI" id="CHEBI:16842"/>
        <dbReference type="ChEBI" id="CHEBI:30031"/>
        <dbReference type="ChEBI" id="CHEBI:74411"/>
        <dbReference type="ChEBI" id="CHEBI:74491"/>
    </reaction>
</comment>
<dbReference type="InterPro" id="IPR024366">
    <property type="entry name" value="FTO_C"/>
</dbReference>
<comment type="subunit">
    <text evidence="18">Monomer. May also exist as homodimer.</text>
</comment>
<dbReference type="GO" id="GO:1990931">
    <property type="term" value="F:mRNA N6-methyladenosine dioxygenase activity"/>
    <property type="evidence" value="ECO:0007669"/>
    <property type="project" value="UniProtKB-EC"/>
</dbReference>
<dbReference type="RefSeq" id="XP_003060875.1">
    <property type="nucleotide sequence ID" value="XM_003060829.1"/>
</dbReference>
<dbReference type="InterPro" id="IPR037151">
    <property type="entry name" value="AlkB-like_sf"/>
</dbReference>
<sequence>MATATGSSGGKLEKRKKKKKKTTAVERAGSGGGGNAKKPTTTTASHRPTKPLLRAAPPPPSYRLRGTSGSDDDDDDAAPSFLTPSHAEYERCMKTSYLGFHVDDPSALPEKTHREIARAFERMASDGIFHRDVLAAGKSVSPTFVSRTLLGERGMTYHYQRLRIFAHPWDEETQPDASHPFRAVKRLNDALVSRSTAVLRASSDPRLGDGVDGSCDFNVTLINLMEPASRCAEVPLKDEALFGMGKARSTSVSWHSDSSLQDVSTVAVYHQTDDDDDDSWAVALKTLDGVTPAMRTPLRSREMYYMLRDFNAHHHHAVITGESRRFSSTHRVAVVAKDTFEHIKTRCERALRLLPGIKKIAQVGPGPGDDLAAFARSAQMMGETHRECEFQWIRMFWLQGSRHAASHSAYWRQRIAELTQAWDAMELGYRWALDALRAGASTGAMPLRAYDVVSYLLEETRELRAEHARRSRAGAYEAMPADCRPVDEPKFDEKSPLPFDLGPVLATLAGWRRDAERAQTTTTEGGSKTKKGKPGKGSKRR</sequence>
<comment type="similarity">
    <text evidence="3">Belongs to the fto family.</text>
</comment>
<organism evidence="27">
    <name type="scientific">Micromonas pusilla (strain CCMP1545)</name>
    <name type="common">Picoplanktonic green alga</name>
    <dbReference type="NCBI Taxonomy" id="564608"/>
    <lineage>
        <taxon>Eukaryota</taxon>
        <taxon>Viridiplantae</taxon>
        <taxon>Chlorophyta</taxon>
        <taxon>Mamiellophyceae</taxon>
        <taxon>Mamiellales</taxon>
        <taxon>Mamiellaceae</taxon>
        <taxon>Micromonas</taxon>
    </lineage>
</organism>
<evidence type="ECO:0000256" key="23">
    <source>
        <dbReference type="ARBA" id="ARBA00049565"/>
    </source>
</evidence>
<dbReference type="OrthoDB" id="46257at2759"/>
<dbReference type="AlphaFoldDB" id="C1MZ05"/>
<proteinExistence type="inferred from homology"/>
<evidence type="ECO:0000259" key="25">
    <source>
        <dbReference type="SMART" id="SM01223"/>
    </source>
</evidence>
<evidence type="ECO:0000256" key="22">
    <source>
        <dbReference type="ARBA" id="ARBA00049056"/>
    </source>
</evidence>
<evidence type="ECO:0000256" key="9">
    <source>
        <dbReference type="ARBA" id="ARBA00022964"/>
    </source>
</evidence>
<protein>
    <recommendedName>
        <fullName evidence="6">Alpha-ketoglutarate-dependent dioxygenase FTO</fullName>
        <ecNumber evidence="5">1.14.11.53</ecNumber>
    </recommendedName>
    <alternativeName>
        <fullName evidence="13">U6 small nuclear RNA (2'-O-methyladenosine-N(6)-)-demethylase FTO</fullName>
    </alternativeName>
    <alternativeName>
        <fullName evidence="14">U6 small nuclear RNA N(6)-methyladenosine-demethylase FTO</fullName>
    </alternativeName>
    <alternativeName>
        <fullName evidence="16">mRNA (2'-O-methyladenosine-N(6)-)-demethylase FTO</fullName>
    </alternativeName>
    <alternativeName>
        <fullName evidence="17">mRNA N(6)-methyladenosine demethylase FTO</fullName>
    </alternativeName>
    <alternativeName>
        <fullName evidence="15">tRNA N1-methyl adenine demethylase FTO</fullName>
    </alternativeName>
</protein>
<dbReference type="SMART" id="SM01223">
    <property type="entry name" value="FTO_NTD"/>
    <property type="match status" value="1"/>
</dbReference>
<dbReference type="Gene3D" id="1.20.58.1470">
    <property type="entry name" value="FTO C-terminal domain"/>
    <property type="match status" value="1"/>
</dbReference>
<dbReference type="STRING" id="564608.C1MZ05"/>
<evidence type="ECO:0000256" key="7">
    <source>
        <dbReference type="ARBA" id="ARBA00022490"/>
    </source>
</evidence>
<evidence type="ECO:0000256" key="1">
    <source>
        <dbReference type="ARBA" id="ARBA00004324"/>
    </source>
</evidence>
<evidence type="ECO:0000256" key="20">
    <source>
        <dbReference type="ARBA" id="ARBA00048158"/>
    </source>
</evidence>
<dbReference type="GO" id="GO:0042245">
    <property type="term" value="P:RNA repair"/>
    <property type="evidence" value="ECO:0007669"/>
    <property type="project" value="InterPro"/>
</dbReference>
<dbReference type="eggNOG" id="ENOG502QR31">
    <property type="taxonomic scope" value="Eukaryota"/>
</dbReference>
<evidence type="ECO:0000256" key="4">
    <source>
        <dbReference type="ARBA" id="ARBA00007879"/>
    </source>
</evidence>
<dbReference type="GO" id="GO:0016607">
    <property type="term" value="C:nuclear speck"/>
    <property type="evidence" value="ECO:0007669"/>
    <property type="project" value="UniProtKB-SubCell"/>
</dbReference>
<keyword evidence="10" id="KW-0560">Oxidoreductase</keyword>
<dbReference type="InterPro" id="IPR024367">
    <property type="entry name" value="FTO_cat_dom"/>
</dbReference>
<comment type="catalytic activity">
    <reaction evidence="22">
        <text>N(6)-methyladenosine in U6 snRNA + 2-oxoglutarate + O2 = adenosine in U6 snRNA + formaldehyde + succinate + CO2</text>
        <dbReference type="Rhea" id="RHEA:57900"/>
        <dbReference type="Rhea" id="RHEA-COMP:13573"/>
        <dbReference type="Rhea" id="RHEA-COMP:13574"/>
        <dbReference type="ChEBI" id="CHEBI:15379"/>
        <dbReference type="ChEBI" id="CHEBI:16526"/>
        <dbReference type="ChEBI" id="CHEBI:16810"/>
        <dbReference type="ChEBI" id="CHEBI:16842"/>
        <dbReference type="ChEBI" id="CHEBI:30031"/>
        <dbReference type="ChEBI" id="CHEBI:74411"/>
        <dbReference type="ChEBI" id="CHEBI:74449"/>
    </reaction>
</comment>
<accession>C1MZ05</accession>
<dbReference type="GO" id="GO:0005737">
    <property type="term" value="C:cytoplasm"/>
    <property type="evidence" value="ECO:0007669"/>
    <property type="project" value="UniProtKB-SubCell"/>
</dbReference>
<evidence type="ECO:0000256" key="12">
    <source>
        <dbReference type="ARBA" id="ARBA00023242"/>
    </source>
</evidence>
<feature type="region of interest" description="Disordered" evidence="24">
    <location>
        <begin position="1"/>
        <end position="84"/>
    </location>
</feature>
<dbReference type="OMA" id="NYSCEGS"/>
<comment type="catalytic activity">
    <reaction evidence="20">
        <text>an N(6)-methyladenosine in mRNA + 2-oxoglutarate + O2 = an adenosine in mRNA + formaldehyde + succinate + CO2</text>
        <dbReference type="Rhea" id="RHEA:49520"/>
        <dbReference type="Rhea" id="RHEA-COMP:12414"/>
        <dbReference type="Rhea" id="RHEA-COMP:12417"/>
        <dbReference type="ChEBI" id="CHEBI:15379"/>
        <dbReference type="ChEBI" id="CHEBI:16526"/>
        <dbReference type="ChEBI" id="CHEBI:16810"/>
        <dbReference type="ChEBI" id="CHEBI:16842"/>
        <dbReference type="ChEBI" id="CHEBI:30031"/>
        <dbReference type="ChEBI" id="CHEBI:74411"/>
        <dbReference type="ChEBI" id="CHEBI:74449"/>
        <dbReference type="EC" id="1.14.11.53"/>
    </reaction>
</comment>
<dbReference type="GO" id="GO:0035516">
    <property type="term" value="F:broad specificity oxidative DNA demethylase activity"/>
    <property type="evidence" value="ECO:0007669"/>
    <property type="project" value="InterPro"/>
</dbReference>
<dbReference type="InterPro" id="IPR038413">
    <property type="entry name" value="FTO_C_sf"/>
</dbReference>
<dbReference type="GO" id="GO:0046872">
    <property type="term" value="F:metal ion binding"/>
    <property type="evidence" value="ECO:0007669"/>
    <property type="project" value="UniProtKB-KW"/>
</dbReference>
<evidence type="ECO:0000256" key="13">
    <source>
        <dbReference type="ARBA" id="ARBA00030404"/>
    </source>
</evidence>
<dbReference type="GO" id="GO:0040014">
    <property type="term" value="P:regulation of multicellular organism growth"/>
    <property type="evidence" value="ECO:0007669"/>
    <property type="project" value="InterPro"/>
</dbReference>
<evidence type="ECO:0000256" key="16">
    <source>
        <dbReference type="ARBA" id="ARBA00032169"/>
    </source>
</evidence>
<evidence type="ECO:0000313" key="26">
    <source>
        <dbReference type="EMBL" id="EEH54525.1"/>
    </source>
</evidence>
<evidence type="ECO:0000256" key="14">
    <source>
        <dbReference type="ARBA" id="ARBA00030546"/>
    </source>
</evidence>
<evidence type="ECO:0000256" key="10">
    <source>
        <dbReference type="ARBA" id="ARBA00023002"/>
    </source>
</evidence>
<evidence type="ECO:0000256" key="17">
    <source>
        <dbReference type="ARBA" id="ARBA00032950"/>
    </source>
</evidence>
<feature type="compositionally biased region" description="Basic residues" evidence="24">
    <location>
        <begin position="528"/>
        <end position="541"/>
    </location>
</feature>
<dbReference type="GO" id="GO:0006307">
    <property type="term" value="P:DNA alkylation repair"/>
    <property type="evidence" value="ECO:0007669"/>
    <property type="project" value="InterPro"/>
</dbReference>
<feature type="region of interest" description="Disordered" evidence="24">
    <location>
        <begin position="510"/>
        <end position="541"/>
    </location>
</feature>
<evidence type="ECO:0000256" key="21">
    <source>
        <dbReference type="ARBA" id="ARBA00048582"/>
    </source>
</evidence>
<evidence type="ECO:0000256" key="8">
    <source>
        <dbReference type="ARBA" id="ARBA00022723"/>
    </source>
</evidence>
<name>C1MZ05_MICPC</name>
<dbReference type="PANTHER" id="PTHR31291:SF2">
    <property type="entry name" value="ALPHA-KETOGLUTARATE-DEPENDENT DIOXYGENASE FTO"/>
    <property type="match status" value="1"/>
</dbReference>
<dbReference type="SMR" id="C1MZ05"/>
<evidence type="ECO:0000313" key="27">
    <source>
        <dbReference type="Proteomes" id="UP000001876"/>
    </source>
</evidence>
<dbReference type="KEGG" id="mpp:MICPUCDRAFT_60556"/>
<evidence type="ECO:0000256" key="18">
    <source>
        <dbReference type="ARBA" id="ARBA00046452"/>
    </source>
</evidence>
<keyword evidence="7" id="KW-0963">Cytoplasm</keyword>
<evidence type="ECO:0000256" key="11">
    <source>
        <dbReference type="ARBA" id="ARBA00023004"/>
    </source>
</evidence>
<evidence type="ECO:0000256" key="6">
    <source>
        <dbReference type="ARBA" id="ARBA00013477"/>
    </source>
</evidence>
<dbReference type="PANTHER" id="PTHR31291">
    <property type="entry name" value="ALPHA-KETOGLUTARATE-DEPENDENT DIOXYGENASE FTO"/>
    <property type="match status" value="1"/>
</dbReference>
<keyword evidence="11" id="KW-0408">Iron</keyword>
<evidence type="ECO:0000256" key="3">
    <source>
        <dbReference type="ARBA" id="ARBA00006264"/>
    </source>
</evidence>
<dbReference type="InterPro" id="IPR032868">
    <property type="entry name" value="FTO"/>
</dbReference>
<evidence type="ECO:0000256" key="24">
    <source>
        <dbReference type="SAM" id="MobiDB-lite"/>
    </source>
</evidence>
<evidence type="ECO:0000256" key="5">
    <source>
        <dbReference type="ARBA" id="ARBA00012931"/>
    </source>
</evidence>
<dbReference type="EC" id="1.14.11.53" evidence="5"/>
<dbReference type="Pfam" id="PF12934">
    <property type="entry name" value="FTO_CTD"/>
    <property type="match status" value="1"/>
</dbReference>
<dbReference type="Pfam" id="PF12933">
    <property type="entry name" value="FTO_NTD"/>
    <property type="match status" value="1"/>
</dbReference>
<keyword evidence="9" id="KW-0223">Dioxygenase</keyword>
<reference evidence="26 27" key="1">
    <citation type="journal article" date="2009" name="Science">
        <title>Green evolution and dynamic adaptations revealed by genomes of the marine picoeukaryotes Micromonas.</title>
        <authorList>
            <person name="Worden A.Z."/>
            <person name="Lee J.H."/>
            <person name="Mock T."/>
            <person name="Rouze P."/>
            <person name="Simmons M.P."/>
            <person name="Aerts A.L."/>
            <person name="Allen A.E."/>
            <person name="Cuvelier M.L."/>
            <person name="Derelle E."/>
            <person name="Everett M.V."/>
            <person name="Foulon E."/>
            <person name="Grimwood J."/>
            <person name="Gundlach H."/>
            <person name="Henrissat B."/>
            <person name="Napoli C."/>
            <person name="McDonald S.M."/>
            <person name="Parker M.S."/>
            <person name="Rombauts S."/>
            <person name="Salamov A."/>
            <person name="Von Dassow P."/>
            <person name="Badger J.H."/>
            <person name="Coutinho P.M."/>
            <person name="Demir E."/>
            <person name="Dubchak I."/>
            <person name="Gentemann C."/>
            <person name="Eikrem W."/>
            <person name="Gready J.E."/>
            <person name="John U."/>
            <person name="Lanier W."/>
            <person name="Lindquist E.A."/>
            <person name="Lucas S."/>
            <person name="Mayer K.F."/>
            <person name="Moreau H."/>
            <person name="Not F."/>
            <person name="Otillar R."/>
            <person name="Panaud O."/>
            <person name="Pangilinan J."/>
            <person name="Paulsen I."/>
            <person name="Piegu B."/>
            <person name="Poliakov A."/>
            <person name="Robbens S."/>
            <person name="Schmutz J."/>
            <person name="Toulza E."/>
            <person name="Wyss T."/>
            <person name="Zelensky A."/>
            <person name="Zhou K."/>
            <person name="Armbrust E.V."/>
            <person name="Bhattacharya D."/>
            <person name="Goodenough U.W."/>
            <person name="Van de Peer Y."/>
            <person name="Grigoriev I.V."/>
        </authorList>
    </citation>
    <scope>NUCLEOTIDE SEQUENCE [LARGE SCALE GENOMIC DNA]</scope>
    <source>
        <strain evidence="26 27">CCMP1545</strain>
    </source>
</reference>
<evidence type="ECO:0000256" key="15">
    <source>
        <dbReference type="ARBA" id="ARBA00030557"/>
    </source>
</evidence>
<evidence type="ECO:0000256" key="19">
    <source>
        <dbReference type="ARBA" id="ARBA00047457"/>
    </source>
</evidence>
<keyword evidence="12" id="KW-0539">Nucleus</keyword>
<comment type="catalytic activity">
    <reaction evidence="21">
        <text>a 5'-end (N(7)-methyl 5'-triphosphoguanosine)-(N(6),2'-O-dimethyladenosine) in U6 snRNA + 2-oxoglutarate + O2 = a 5'-end (N(7)-methyl 5'-triphosphoguanosine)-(2'-O-methyladenosine) in U6 snRNA + formaldehyde + succinate + CO2</text>
        <dbReference type="Rhea" id="RHEA:57904"/>
        <dbReference type="Rhea" id="RHEA-COMP:15030"/>
        <dbReference type="Rhea" id="RHEA-COMP:15031"/>
        <dbReference type="ChEBI" id="CHEBI:15379"/>
        <dbReference type="ChEBI" id="CHEBI:16526"/>
        <dbReference type="ChEBI" id="CHEBI:16810"/>
        <dbReference type="ChEBI" id="CHEBI:16842"/>
        <dbReference type="ChEBI" id="CHEBI:30031"/>
        <dbReference type="ChEBI" id="CHEBI:85958"/>
        <dbReference type="ChEBI" id="CHEBI:85959"/>
    </reaction>
</comment>
<dbReference type="EMBL" id="GG663743">
    <property type="protein sequence ID" value="EEH54525.1"/>
    <property type="molecule type" value="Genomic_DNA"/>
</dbReference>
<comment type="similarity">
    <text evidence="4">Belongs to the alkB family.</text>
</comment>
<keyword evidence="8" id="KW-0479">Metal-binding</keyword>
<dbReference type="Proteomes" id="UP000001876">
    <property type="component" value="Unassembled WGS sequence"/>
</dbReference>